<dbReference type="EMBL" id="CDMZ01000926">
    <property type="protein sequence ID" value="CEM24063.1"/>
    <property type="molecule type" value="Genomic_DNA"/>
</dbReference>
<feature type="compositionally biased region" description="Low complexity" evidence="1">
    <location>
        <begin position="143"/>
        <end position="154"/>
    </location>
</feature>
<proteinExistence type="predicted"/>
<gene>
    <name evidence="2" type="ORF">Cvel_4226</name>
</gene>
<feature type="compositionally biased region" description="Basic and acidic residues" evidence="1">
    <location>
        <begin position="119"/>
        <end position="134"/>
    </location>
</feature>
<evidence type="ECO:0000256" key="1">
    <source>
        <dbReference type="SAM" id="MobiDB-lite"/>
    </source>
</evidence>
<protein>
    <submittedName>
        <fullName evidence="2">Uncharacterized protein</fullName>
    </submittedName>
</protein>
<accession>A0A0G4G6R7</accession>
<reference evidence="2" key="1">
    <citation type="submission" date="2014-11" db="EMBL/GenBank/DDBJ databases">
        <authorList>
            <person name="Otto D Thomas"/>
            <person name="Naeem Raeece"/>
        </authorList>
    </citation>
    <scope>NUCLEOTIDE SEQUENCE</scope>
</reference>
<organism evidence="2">
    <name type="scientific">Chromera velia CCMP2878</name>
    <dbReference type="NCBI Taxonomy" id="1169474"/>
    <lineage>
        <taxon>Eukaryota</taxon>
        <taxon>Sar</taxon>
        <taxon>Alveolata</taxon>
        <taxon>Colpodellida</taxon>
        <taxon>Chromeraceae</taxon>
        <taxon>Chromera</taxon>
    </lineage>
</organism>
<feature type="non-terminal residue" evidence="2">
    <location>
        <position position="165"/>
    </location>
</feature>
<sequence>MTSVKYLEESLKAYVEEIDRHAFFMSSGEDVADIEVVPEKDPTEIEVETALDREAELAIQENLHLKKKEDGAVAAVELDEKMSGPLKQYLDAFDKIGETESQEEAVELLLRFTETEQSVLKDKGGGSHEGERAGQSHFGRWISPLKSLAPSNSNNPPPPLIPIHV</sequence>
<evidence type="ECO:0000313" key="2">
    <source>
        <dbReference type="EMBL" id="CEM24063.1"/>
    </source>
</evidence>
<feature type="compositionally biased region" description="Pro residues" evidence="1">
    <location>
        <begin position="155"/>
        <end position="165"/>
    </location>
</feature>
<feature type="region of interest" description="Disordered" evidence="1">
    <location>
        <begin position="119"/>
        <end position="165"/>
    </location>
</feature>
<dbReference type="AlphaFoldDB" id="A0A0G4G6R7"/>
<name>A0A0G4G6R7_9ALVE</name>